<feature type="region of interest" description="Disordered" evidence="1">
    <location>
        <begin position="294"/>
        <end position="349"/>
    </location>
</feature>
<organism evidence="4 5">
    <name type="scientific">Fopius arisanus</name>
    <dbReference type="NCBI Taxonomy" id="64838"/>
    <lineage>
        <taxon>Eukaryota</taxon>
        <taxon>Metazoa</taxon>
        <taxon>Ecdysozoa</taxon>
        <taxon>Arthropoda</taxon>
        <taxon>Hexapoda</taxon>
        <taxon>Insecta</taxon>
        <taxon>Pterygota</taxon>
        <taxon>Neoptera</taxon>
        <taxon>Endopterygota</taxon>
        <taxon>Hymenoptera</taxon>
        <taxon>Apocrita</taxon>
        <taxon>Ichneumonoidea</taxon>
        <taxon>Braconidae</taxon>
        <taxon>Opiinae</taxon>
        <taxon>Fopius</taxon>
    </lineage>
</organism>
<evidence type="ECO:0000256" key="1">
    <source>
        <dbReference type="SAM" id="MobiDB-lite"/>
    </source>
</evidence>
<evidence type="ECO:0000313" key="5">
    <source>
        <dbReference type="RefSeq" id="XP_011300436.1"/>
    </source>
</evidence>
<keyword evidence="2" id="KW-0812">Transmembrane</keyword>
<name>A0A9R1TY75_9HYME</name>
<evidence type="ECO:0008006" key="6">
    <source>
        <dbReference type="Google" id="ProtNLM"/>
    </source>
</evidence>
<keyword evidence="4" id="KW-1185">Reference proteome</keyword>
<dbReference type="Proteomes" id="UP000694866">
    <property type="component" value="Unplaced"/>
</dbReference>
<dbReference type="AlphaFoldDB" id="A0A9R1TY75"/>
<accession>A0A9R1TY75</accession>
<feature type="chain" id="PRO_5040133627" description="CUB domain-containing protein" evidence="3">
    <location>
        <begin position="27"/>
        <end position="349"/>
    </location>
</feature>
<evidence type="ECO:0000313" key="4">
    <source>
        <dbReference type="Proteomes" id="UP000694866"/>
    </source>
</evidence>
<reference evidence="5" key="1">
    <citation type="submission" date="2025-08" db="UniProtKB">
        <authorList>
            <consortium name="RefSeq"/>
        </authorList>
    </citation>
    <scope>IDENTIFICATION</scope>
    <source>
        <strain evidence="5">USDA-PBARC FA_bdor</strain>
        <tissue evidence="5">Whole organism</tissue>
    </source>
</reference>
<feature type="transmembrane region" description="Helical" evidence="2">
    <location>
        <begin position="258"/>
        <end position="280"/>
    </location>
</feature>
<keyword evidence="2" id="KW-1133">Transmembrane helix</keyword>
<keyword evidence="3" id="KW-0732">Signal</keyword>
<keyword evidence="2" id="KW-0472">Membrane</keyword>
<gene>
    <name evidence="5" type="primary">LOC105264923</name>
</gene>
<feature type="signal peptide" evidence="3">
    <location>
        <begin position="1"/>
        <end position="26"/>
    </location>
</feature>
<protein>
    <recommendedName>
        <fullName evidence="6">CUB domain-containing protein</fullName>
    </recommendedName>
</protein>
<dbReference type="KEGG" id="fas:105264923"/>
<sequence length="349" mass="38985">MPDIQDAGCVPLGLLCLLLIIPLGNTSSPPGISLKSQKYAQKTLAEEDICHPVTGVAKNSMRLPRLPNSGLIISPAHVFDTWAYRVDDLRCKFVIKAPKGEHLFAVIQSMSFRRNESGCIDYVKFRRKDRNSTDKFCDNFDRRRRRYSLDHSEDYTGVMSKNASFTFGEFDLQGEIETTIFVSKETLSGGQRLDLTLVYTPYKDCEKVDDNQYRTMRYDVCIWREYFCDGYTNCFAGICMDEDYCPDEATSNGTGTTVTIGAVTTILLCFIIFLMGLCICKKNRKLCWSTDCAGPSSQDPRGRGDSGASTQTQGVAPMLEIAALPSPLDKDLPPSYDSLFPEQANRATS</sequence>
<dbReference type="RefSeq" id="XP_011300436.1">
    <property type="nucleotide sequence ID" value="XM_011302134.1"/>
</dbReference>
<evidence type="ECO:0000256" key="2">
    <source>
        <dbReference type="SAM" id="Phobius"/>
    </source>
</evidence>
<dbReference type="GeneID" id="105264923"/>
<dbReference type="OrthoDB" id="47276at2759"/>
<proteinExistence type="predicted"/>
<evidence type="ECO:0000256" key="3">
    <source>
        <dbReference type="SAM" id="SignalP"/>
    </source>
</evidence>